<keyword evidence="4" id="KW-0808">Transferase</keyword>
<comment type="catalytic activity">
    <reaction evidence="8">
        <text>dTTP + alpha-D-glucose 1-phosphate + H(+) = dTDP-alpha-D-glucose + diphosphate</text>
        <dbReference type="Rhea" id="RHEA:15225"/>
        <dbReference type="ChEBI" id="CHEBI:15378"/>
        <dbReference type="ChEBI" id="CHEBI:33019"/>
        <dbReference type="ChEBI" id="CHEBI:37568"/>
        <dbReference type="ChEBI" id="CHEBI:57477"/>
        <dbReference type="ChEBI" id="CHEBI:58601"/>
        <dbReference type="EC" id="2.7.7.24"/>
    </reaction>
</comment>
<dbReference type="EMBL" id="PEUE01000009">
    <property type="protein sequence ID" value="PIV38751.1"/>
    <property type="molecule type" value="Genomic_DNA"/>
</dbReference>
<dbReference type="InterPro" id="IPR005907">
    <property type="entry name" value="G1P_thy_trans_s"/>
</dbReference>
<evidence type="ECO:0000256" key="7">
    <source>
        <dbReference type="ARBA" id="ARBA00022842"/>
    </source>
</evidence>
<evidence type="ECO:0000259" key="9">
    <source>
        <dbReference type="Pfam" id="PF00483"/>
    </source>
</evidence>
<evidence type="ECO:0000256" key="3">
    <source>
        <dbReference type="ARBA" id="ARBA00012461"/>
    </source>
</evidence>
<gene>
    <name evidence="10" type="ORF">COS30_00395</name>
</gene>
<sequence>MKGIILAGGTATRLFPLTATTSKQLLPVYDRQMIFYPLNTLIKAGIREILVIIAPEHSGQFLNLLGSIFKKYGVRLLFEVQKVPRGLAEAFIVGEGFLDDDNVALILGDNIFEDDFTRQIKKFRSGGHIFAKKVSDPERFGVVKFDAQGRAIKIVEKPKDWLSDYAATGLYLYDHRVVEAAKKLAPSERGEIEITDLNNFYLRKKELKVTIFDGEWLDAGTFDSLLEAGRIVKQKKLYKKFHPIVNRAIAEFNLEMKNICKKKLI</sequence>
<evidence type="ECO:0000256" key="6">
    <source>
        <dbReference type="ARBA" id="ARBA00022723"/>
    </source>
</evidence>
<comment type="caution">
    <text evidence="10">The sequence shown here is derived from an EMBL/GenBank/DDBJ whole genome shotgun (WGS) entry which is preliminary data.</text>
</comment>
<protein>
    <recommendedName>
        <fullName evidence="3">glucose-1-phosphate thymidylyltransferase</fullName>
        <ecNumber evidence="3">2.7.7.24</ecNumber>
    </recommendedName>
</protein>
<dbReference type="Proteomes" id="UP000229247">
    <property type="component" value="Unassembled WGS sequence"/>
</dbReference>
<keyword evidence="10" id="KW-0946">Virion</keyword>
<dbReference type="InterPro" id="IPR029044">
    <property type="entry name" value="Nucleotide-diphossugar_trans"/>
</dbReference>
<keyword evidence="7" id="KW-0460">Magnesium</keyword>
<keyword evidence="6" id="KW-0479">Metal-binding</keyword>
<evidence type="ECO:0000256" key="5">
    <source>
        <dbReference type="ARBA" id="ARBA00022695"/>
    </source>
</evidence>
<dbReference type="GO" id="GO:0046872">
    <property type="term" value="F:metal ion binding"/>
    <property type="evidence" value="ECO:0007669"/>
    <property type="project" value="UniProtKB-KW"/>
</dbReference>
<evidence type="ECO:0000313" key="11">
    <source>
        <dbReference type="Proteomes" id="UP000229247"/>
    </source>
</evidence>
<name>A0A2M7D6W7_9BACT</name>
<evidence type="ECO:0000313" key="10">
    <source>
        <dbReference type="EMBL" id="PIV38751.1"/>
    </source>
</evidence>
<dbReference type="PANTHER" id="PTHR43532">
    <property type="entry name" value="GLUCOSE-1-PHOSPHATE THYMIDYLYLTRANSFERASE"/>
    <property type="match status" value="1"/>
</dbReference>
<accession>A0A2M7D6W7</accession>
<evidence type="ECO:0000256" key="1">
    <source>
        <dbReference type="ARBA" id="ARBA00001946"/>
    </source>
</evidence>
<feature type="domain" description="Nucleotidyl transferase" evidence="9">
    <location>
        <begin position="2"/>
        <end position="233"/>
    </location>
</feature>
<comment type="cofactor">
    <cofactor evidence="1">
        <name>Mg(2+)</name>
        <dbReference type="ChEBI" id="CHEBI:18420"/>
    </cofactor>
</comment>
<keyword evidence="10" id="KW-0167">Capsid protein</keyword>
<evidence type="ECO:0000256" key="8">
    <source>
        <dbReference type="ARBA" id="ARBA00049336"/>
    </source>
</evidence>
<evidence type="ECO:0000256" key="4">
    <source>
        <dbReference type="ARBA" id="ARBA00022679"/>
    </source>
</evidence>
<dbReference type="SUPFAM" id="SSF53448">
    <property type="entry name" value="Nucleotide-diphospho-sugar transferases"/>
    <property type="match status" value="1"/>
</dbReference>
<comment type="similarity">
    <text evidence="2">Belongs to the glucose-1-phosphate thymidylyltransferase family.</text>
</comment>
<dbReference type="Gene3D" id="3.90.550.10">
    <property type="entry name" value="Spore Coat Polysaccharide Biosynthesis Protein SpsA, Chain A"/>
    <property type="match status" value="1"/>
</dbReference>
<dbReference type="AlphaFoldDB" id="A0A2M7D6W7"/>
<dbReference type="EC" id="2.7.7.24" evidence="3"/>
<dbReference type="InterPro" id="IPR005835">
    <property type="entry name" value="NTP_transferase_dom"/>
</dbReference>
<organism evidence="10 11">
    <name type="scientific">Candidatus Portnoybacteria bacterium CG02_land_8_20_14_3_00_45_8</name>
    <dbReference type="NCBI Taxonomy" id="1974807"/>
    <lineage>
        <taxon>Bacteria</taxon>
        <taxon>Candidatus Portnoyibacteriota</taxon>
    </lineage>
</organism>
<keyword evidence="5" id="KW-0548">Nucleotidyltransferase</keyword>
<dbReference type="Pfam" id="PF00483">
    <property type="entry name" value="NTP_transferase"/>
    <property type="match status" value="1"/>
</dbReference>
<reference evidence="11" key="1">
    <citation type="submission" date="2017-09" db="EMBL/GenBank/DDBJ databases">
        <title>Depth-based differentiation of microbial function through sediment-hosted aquifers and enrichment of novel symbionts in the deep terrestrial subsurface.</title>
        <authorList>
            <person name="Probst A.J."/>
            <person name="Ladd B."/>
            <person name="Jarett J.K."/>
            <person name="Geller-Mcgrath D.E."/>
            <person name="Sieber C.M.K."/>
            <person name="Emerson J.B."/>
            <person name="Anantharaman K."/>
            <person name="Thomas B.C."/>
            <person name="Malmstrom R."/>
            <person name="Stieglmeier M."/>
            <person name="Klingl A."/>
            <person name="Woyke T."/>
            <person name="Ryan C.M."/>
            <person name="Banfield J.F."/>
        </authorList>
    </citation>
    <scope>NUCLEOTIDE SEQUENCE [LARGE SCALE GENOMIC DNA]</scope>
</reference>
<proteinExistence type="inferred from homology"/>
<evidence type="ECO:0000256" key="2">
    <source>
        <dbReference type="ARBA" id="ARBA00010480"/>
    </source>
</evidence>
<dbReference type="GO" id="GO:0008879">
    <property type="term" value="F:glucose-1-phosphate thymidylyltransferase activity"/>
    <property type="evidence" value="ECO:0007669"/>
    <property type="project" value="UniProtKB-EC"/>
</dbReference>
<dbReference type="PANTHER" id="PTHR43532:SF1">
    <property type="entry name" value="GLUCOSE-1-PHOSPHATE THYMIDYLYLTRANSFERASE 1"/>
    <property type="match status" value="1"/>
</dbReference>